<keyword evidence="4 6" id="KW-0238">DNA-binding</keyword>
<dbReference type="GO" id="GO:0003677">
    <property type="term" value="F:DNA binding"/>
    <property type="evidence" value="ECO:0007669"/>
    <property type="project" value="UniProtKB-UniRule"/>
</dbReference>
<organism evidence="9 10">
    <name type="scientific">Desulfotruncus arcticus DSM 17038</name>
    <dbReference type="NCBI Taxonomy" id="1121424"/>
    <lineage>
        <taxon>Bacteria</taxon>
        <taxon>Bacillati</taxon>
        <taxon>Bacillota</taxon>
        <taxon>Clostridia</taxon>
        <taxon>Eubacteriales</taxon>
        <taxon>Desulfallaceae</taxon>
        <taxon>Desulfotruncus</taxon>
    </lineage>
</organism>
<reference evidence="10" key="1">
    <citation type="submission" date="2016-10" db="EMBL/GenBank/DDBJ databases">
        <authorList>
            <person name="Varghese N."/>
            <person name="Submissions S."/>
        </authorList>
    </citation>
    <scope>NUCLEOTIDE SEQUENCE [LARGE SCALE GENOMIC DNA]</scope>
    <source>
        <strain evidence="10">DSM 17038</strain>
    </source>
</reference>
<name>A0A1I2Z163_9FIRM</name>
<comment type="similarity">
    <text evidence="2">Belongs to the 'phage' integrase family.</text>
</comment>
<dbReference type="InterPro" id="IPR011010">
    <property type="entry name" value="DNA_brk_join_enz"/>
</dbReference>
<evidence type="ECO:0000313" key="10">
    <source>
        <dbReference type="Proteomes" id="UP000199337"/>
    </source>
</evidence>
<evidence type="ECO:0000256" key="3">
    <source>
        <dbReference type="ARBA" id="ARBA00022908"/>
    </source>
</evidence>
<keyword evidence="10" id="KW-1185">Reference proteome</keyword>
<dbReference type="InterPro" id="IPR013762">
    <property type="entry name" value="Integrase-like_cat_sf"/>
</dbReference>
<dbReference type="SUPFAM" id="SSF56349">
    <property type="entry name" value="DNA breaking-rejoining enzymes"/>
    <property type="match status" value="2"/>
</dbReference>
<dbReference type="Pfam" id="PF14659">
    <property type="entry name" value="Phage_int_SAM_3"/>
    <property type="match status" value="2"/>
</dbReference>
<evidence type="ECO:0000313" key="9">
    <source>
        <dbReference type="EMBL" id="SFH31637.1"/>
    </source>
</evidence>
<evidence type="ECO:0000256" key="5">
    <source>
        <dbReference type="ARBA" id="ARBA00023172"/>
    </source>
</evidence>
<evidence type="ECO:0000259" key="8">
    <source>
        <dbReference type="PROSITE" id="PS51900"/>
    </source>
</evidence>
<accession>A0A1I2Z163</accession>
<dbReference type="CDD" id="cd01189">
    <property type="entry name" value="INT_ICEBs1_C_like"/>
    <property type="match status" value="1"/>
</dbReference>
<dbReference type="InterPro" id="IPR004107">
    <property type="entry name" value="Integrase_SAM-like_N"/>
</dbReference>
<dbReference type="Pfam" id="PF00589">
    <property type="entry name" value="Phage_integrase"/>
    <property type="match status" value="1"/>
</dbReference>
<dbReference type="OrthoDB" id="9785687at2"/>
<sequence>MVTGHLREKNGYFQMILTYKDMNGKRQTKSVSTGLPVKGNKKRAEALLWKTRQEFNPDTGMSCKNALFADFLKKWLQDVINRVDADTYALYTYDAKAFIIPYFKDTAVTVAKIKPGDIEGYYQYERTEKNALNTALLQYHEVIKEALAYAVELELIRDNPADKVNPISGEVRILFTDFLLEWLEMIKHNVEMTTYASYAMCIKSCIIPYFKEFRLTLKDVTPKHIQDYYQYELNEKGVSACTVIHRHANIRKALQYAYKVGLIAFNPADRIERPKTAKFVGSIYDAGELEALFTVVKNKPIELAVILGAFYGLRRSEIVGLKWDAIDFGKKTLTIKHTVTESRVDGKAVIVEKDRAKTKSSHRTLPLVEPFEKLLRQMKAEQERNQKVCGKDYCREYLGYIYVNELGERIKPGYITQNFALTLKNHGLKKIRFHDLRHSCASLLYANGVSLKEIQEWLGHSDISTTSNIYTHLDFSSKVASANAIIGVYPS</sequence>
<protein>
    <submittedName>
        <fullName evidence="9">Site-specific recombinase XerD</fullName>
    </submittedName>
</protein>
<dbReference type="PROSITE" id="PS51900">
    <property type="entry name" value="CB"/>
    <property type="match status" value="1"/>
</dbReference>
<dbReference type="GO" id="GO:0006310">
    <property type="term" value="P:DNA recombination"/>
    <property type="evidence" value="ECO:0007669"/>
    <property type="project" value="UniProtKB-KW"/>
</dbReference>
<dbReference type="Proteomes" id="UP000199337">
    <property type="component" value="Unassembled WGS sequence"/>
</dbReference>
<keyword evidence="3" id="KW-0229">DNA integration</keyword>
<feature type="domain" description="Tyr recombinase" evidence="7">
    <location>
        <begin position="278"/>
        <end position="483"/>
    </location>
</feature>
<evidence type="ECO:0000256" key="2">
    <source>
        <dbReference type="ARBA" id="ARBA00008857"/>
    </source>
</evidence>
<proteinExistence type="inferred from homology"/>
<dbReference type="InterPro" id="IPR050090">
    <property type="entry name" value="Tyrosine_recombinase_XerCD"/>
</dbReference>
<dbReference type="PANTHER" id="PTHR30349">
    <property type="entry name" value="PHAGE INTEGRASE-RELATED"/>
    <property type="match status" value="1"/>
</dbReference>
<evidence type="ECO:0000256" key="1">
    <source>
        <dbReference type="ARBA" id="ARBA00003283"/>
    </source>
</evidence>
<comment type="function">
    <text evidence="1">Site-specific tyrosine recombinase, which acts by catalyzing the cutting and rejoining of the recombining DNA molecules.</text>
</comment>
<evidence type="ECO:0000256" key="4">
    <source>
        <dbReference type="ARBA" id="ARBA00023125"/>
    </source>
</evidence>
<evidence type="ECO:0000259" key="7">
    <source>
        <dbReference type="PROSITE" id="PS51898"/>
    </source>
</evidence>
<dbReference type="Gene3D" id="1.10.443.10">
    <property type="entry name" value="Intergrase catalytic core"/>
    <property type="match status" value="1"/>
</dbReference>
<dbReference type="Gene3D" id="1.10.150.130">
    <property type="match status" value="2"/>
</dbReference>
<dbReference type="InterPro" id="IPR002104">
    <property type="entry name" value="Integrase_catalytic"/>
</dbReference>
<dbReference type="RefSeq" id="WP_092475140.1">
    <property type="nucleotide sequence ID" value="NZ_FOOX01000024.1"/>
</dbReference>
<dbReference type="AlphaFoldDB" id="A0A1I2Z163"/>
<dbReference type="InterPro" id="IPR044068">
    <property type="entry name" value="CB"/>
</dbReference>
<keyword evidence="5" id="KW-0233">DNA recombination</keyword>
<dbReference type="PROSITE" id="PS51898">
    <property type="entry name" value="TYR_RECOMBINASE"/>
    <property type="match status" value="1"/>
</dbReference>
<dbReference type="InterPro" id="IPR010998">
    <property type="entry name" value="Integrase_recombinase_N"/>
</dbReference>
<gene>
    <name evidence="9" type="ORF">SAMN05660649_04712</name>
</gene>
<dbReference type="STRING" id="341036.SAMN05660649_04712"/>
<feature type="domain" description="Core-binding (CB)" evidence="8">
    <location>
        <begin position="173"/>
        <end position="258"/>
    </location>
</feature>
<dbReference type="PANTHER" id="PTHR30349:SF41">
    <property type="entry name" value="INTEGRASE_RECOMBINASE PROTEIN MJ0367-RELATED"/>
    <property type="match status" value="1"/>
</dbReference>
<evidence type="ECO:0000256" key="6">
    <source>
        <dbReference type="PROSITE-ProRule" id="PRU01248"/>
    </source>
</evidence>
<dbReference type="GO" id="GO:0015074">
    <property type="term" value="P:DNA integration"/>
    <property type="evidence" value="ECO:0007669"/>
    <property type="project" value="UniProtKB-KW"/>
</dbReference>
<dbReference type="EMBL" id="FOOX01000024">
    <property type="protein sequence ID" value="SFH31637.1"/>
    <property type="molecule type" value="Genomic_DNA"/>
</dbReference>